<dbReference type="GO" id="GO:0005324">
    <property type="term" value="F:long-chain fatty acid transmembrane transporter activity"/>
    <property type="evidence" value="ECO:0007669"/>
    <property type="project" value="TreeGrafter"/>
</dbReference>
<dbReference type="FunFam" id="3.30.300.30:FF:000002">
    <property type="entry name" value="Long-chain fatty acid transport protein 1"/>
    <property type="match status" value="1"/>
</dbReference>
<keyword evidence="4" id="KW-0445">Lipid transport</keyword>
<evidence type="ECO:0000256" key="2">
    <source>
        <dbReference type="ARBA" id="ARBA00022598"/>
    </source>
</evidence>
<dbReference type="GO" id="GO:0090434">
    <property type="term" value="F:oleoyl-CoA ligase activity"/>
    <property type="evidence" value="ECO:0007669"/>
    <property type="project" value="TreeGrafter"/>
</dbReference>
<feature type="compositionally biased region" description="Low complexity" evidence="10">
    <location>
        <begin position="79"/>
        <end position="91"/>
    </location>
</feature>
<dbReference type="GO" id="GO:0005886">
    <property type="term" value="C:plasma membrane"/>
    <property type="evidence" value="ECO:0007669"/>
    <property type="project" value="TreeGrafter"/>
</dbReference>
<comment type="caution">
    <text evidence="12">The sequence shown here is derived from an EMBL/GenBank/DDBJ whole genome shotgun (WGS) entry which is preliminary data.</text>
</comment>
<dbReference type="GO" id="GO:0005789">
    <property type="term" value="C:endoplasmic reticulum membrane"/>
    <property type="evidence" value="ECO:0007669"/>
    <property type="project" value="TreeGrafter"/>
</dbReference>
<dbReference type="Gene3D" id="3.30.300.30">
    <property type="match status" value="1"/>
</dbReference>
<dbReference type="GO" id="GO:0001579">
    <property type="term" value="P:medium-chain fatty acid transport"/>
    <property type="evidence" value="ECO:0007669"/>
    <property type="project" value="TreeGrafter"/>
</dbReference>
<dbReference type="Pfam" id="PF13193">
    <property type="entry name" value="AMP-binding_C"/>
    <property type="match status" value="1"/>
</dbReference>
<dbReference type="Gene3D" id="3.40.50.12780">
    <property type="entry name" value="N-terminal domain of ligase-like"/>
    <property type="match status" value="1"/>
</dbReference>
<comment type="catalytic activity">
    <reaction evidence="7">
        <text>a very long-chain fatty acid + ATP + CoA = a very long-chain fatty acyl-CoA + AMP + diphosphate</text>
        <dbReference type="Rhea" id="RHEA:54536"/>
        <dbReference type="ChEBI" id="CHEBI:30616"/>
        <dbReference type="ChEBI" id="CHEBI:33019"/>
        <dbReference type="ChEBI" id="CHEBI:57287"/>
        <dbReference type="ChEBI" id="CHEBI:58950"/>
        <dbReference type="ChEBI" id="CHEBI:138261"/>
        <dbReference type="ChEBI" id="CHEBI:456215"/>
    </reaction>
    <physiologicalReaction direction="left-to-right" evidence="7">
        <dbReference type="Rhea" id="RHEA:54537"/>
    </physiologicalReaction>
</comment>
<protein>
    <recommendedName>
        <fullName evidence="6">long-chain-fatty-acid--CoA ligase</fullName>
        <ecNumber evidence="6">6.2.1.3</ecNumber>
    </recommendedName>
    <alternativeName>
        <fullName evidence="8">Long-chain-fatty-acid--CoA ligase</fullName>
    </alternativeName>
</protein>
<comment type="similarity">
    <text evidence="1">Belongs to the ATP-dependent AMP-binding enzyme family.</text>
</comment>
<evidence type="ECO:0000256" key="10">
    <source>
        <dbReference type="SAM" id="MobiDB-lite"/>
    </source>
</evidence>
<gene>
    <name evidence="12" type="ORF">HJG63_017805</name>
</gene>
<dbReference type="InterPro" id="IPR042099">
    <property type="entry name" value="ANL_N_sf"/>
</dbReference>
<dbReference type="PANTHER" id="PTHR43107">
    <property type="entry name" value="LONG-CHAIN FATTY ACID TRANSPORT PROTEIN"/>
    <property type="match status" value="1"/>
</dbReference>
<name>A0A7J8IS66_ROUAE</name>
<evidence type="ECO:0000256" key="3">
    <source>
        <dbReference type="ARBA" id="ARBA00022832"/>
    </source>
</evidence>
<dbReference type="Proteomes" id="UP000593571">
    <property type="component" value="Unassembled WGS sequence"/>
</dbReference>
<accession>A0A7J8IS66</accession>
<evidence type="ECO:0000313" key="12">
    <source>
        <dbReference type="EMBL" id="KAF6487433.1"/>
    </source>
</evidence>
<evidence type="ECO:0000259" key="11">
    <source>
        <dbReference type="Pfam" id="PF13193"/>
    </source>
</evidence>
<evidence type="ECO:0000256" key="8">
    <source>
        <dbReference type="ARBA" id="ARBA00041297"/>
    </source>
</evidence>
<organism evidence="12 13">
    <name type="scientific">Rousettus aegyptiacus</name>
    <name type="common">Egyptian fruit bat</name>
    <name type="synonym">Pteropus aegyptiacus</name>
    <dbReference type="NCBI Taxonomy" id="9407"/>
    <lineage>
        <taxon>Eukaryota</taxon>
        <taxon>Metazoa</taxon>
        <taxon>Chordata</taxon>
        <taxon>Craniata</taxon>
        <taxon>Vertebrata</taxon>
        <taxon>Euteleostomi</taxon>
        <taxon>Mammalia</taxon>
        <taxon>Eutheria</taxon>
        <taxon>Laurasiatheria</taxon>
        <taxon>Chiroptera</taxon>
        <taxon>Yinpterochiroptera</taxon>
        <taxon>Pteropodoidea</taxon>
        <taxon>Pteropodidae</taxon>
        <taxon>Rousettinae</taxon>
        <taxon>Rousettus</taxon>
    </lineage>
</organism>
<dbReference type="SUPFAM" id="SSF56801">
    <property type="entry name" value="Acetyl-CoA synthetase-like"/>
    <property type="match status" value="1"/>
</dbReference>
<reference evidence="12 13" key="1">
    <citation type="journal article" date="2020" name="Nature">
        <title>Six reference-quality genomes reveal evolution of bat adaptations.</title>
        <authorList>
            <person name="Jebb D."/>
            <person name="Huang Z."/>
            <person name="Pippel M."/>
            <person name="Hughes G.M."/>
            <person name="Lavrichenko K."/>
            <person name="Devanna P."/>
            <person name="Winkler S."/>
            <person name="Jermiin L.S."/>
            <person name="Skirmuntt E.C."/>
            <person name="Katzourakis A."/>
            <person name="Burkitt-Gray L."/>
            <person name="Ray D.A."/>
            <person name="Sullivan K.A.M."/>
            <person name="Roscito J.G."/>
            <person name="Kirilenko B.M."/>
            <person name="Davalos L.M."/>
            <person name="Corthals A.P."/>
            <person name="Power M.L."/>
            <person name="Jones G."/>
            <person name="Ransome R.D."/>
            <person name="Dechmann D.K.N."/>
            <person name="Locatelli A.G."/>
            <person name="Puechmaille S.J."/>
            <person name="Fedrigo O."/>
            <person name="Jarvis E.D."/>
            <person name="Hiller M."/>
            <person name="Vernes S.C."/>
            <person name="Myers E.W."/>
            <person name="Teeling E.C."/>
        </authorList>
    </citation>
    <scope>NUCLEOTIDE SEQUENCE [LARGE SCALE GENOMIC DNA]</scope>
    <source>
        <strain evidence="12">MRouAeg1</strain>
        <tissue evidence="12">Muscle</tissue>
    </source>
</reference>
<keyword evidence="3" id="KW-0276">Fatty acid metabolism</keyword>
<evidence type="ECO:0000313" key="13">
    <source>
        <dbReference type="Proteomes" id="UP000593571"/>
    </source>
</evidence>
<keyword evidence="5" id="KW-0443">Lipid metabolism</keyword>
<dbReference type="GO" id="GO:0044539">
    <property type="term" value="P:long-chain fatty acid import into cell"/>
    <property type="evidence" value="ECO:0007669"/>
    <property type="project" value="TreeGrafter"/>
</dbReference>
<keyword evidence="13" id="KW-1185">Reference proteome</keyword>
<feature type="domain" description="AMP-binding enzyme C-terminal" evidence="11">
    <location>
        <begin position="197"/>
        <end position="272"/>
    </location>
</feature>
<dbReference type="InterPro" id="IPR025110">
    <property type="entry name" value="AMP-bd_C"/>
</dbReference>
<keyword evidence="2" id="KW-0436">Ligase</keyword>
<evidence type="ECO:0000256" key="6">
    <source>
        <dbReference type="ARBA" id="ARBA00026121"/>
    </source>
</evidence>
<comment type="catalytic activity">
    <reaction evidence="9">
        <text>tetracosanoate + ATP + CoA = tetracosanoyl-CoA + AMP + diphosphate</text>
        <dbReference type="Rhea" id="RHEA:33639"/>
        <dbReference type="ChEBI" id="CHEBI:30616"/>
        <dbReference type="ChEBI" id="CHEBI:31014"/>
        <dbReference type="ChEBI" id="CHEBI:33019"/>
        <dbReference type="ChEBI" id="CHEBI:57287"/>
        <dbReference type="ChEBI" id="CHEBI:65052"/>
        <dbReference type="ChEBI" id="CHEBI:456215"/>
    </reaction>
    <physiologicalReaction direction="left-to-right" evidence="9">
        <dbReference type="Rhea" id="RHEA:33640"/>
    </physiologicalReaction>
</comment>
<evidence type="ECO:0000256" key="7">
    <source>
        <dbReference type="ARBA" id="ARBA00036527"/>
    </source>
</evidence>
<evidence type="ECO:0000256" key="1">
    <source>
        <dbReference type="ARBA" id="ARBA00006432"/>
    </source>
</evidence>
<dbReference type="PANTHER" id="PTHR43107:SF11">
    <property type="entry name" value="LONG-CHAIN FATTY ACID TRANSPORT PROTEIN 4"/>
    <property type="match status" value="1"/>
</dbReference>
<sequence>MAAPPHGVALSMGLSEQSQEPRECWLRLACPRRAWPPFHLFARLSICSADRASLSAHASDLPREAPCPGGSPRPGGEMGVSVGSSVTGSQVRNQGAFGGWGSWRKRPPRVGLTPPALRPGEPGQLVGIIIQQDPMRSFDGYLTQGASQKIARDVFNKGDQAYLTGDVLVMDELGYLYFRDRTGDTFRWKGENVSTTEVEGILSRLLDMADVAVYGVEVPGTEGRAGMAAVANPTGSCNLEHLAQLLEKELPPYARPIFMRLMPKLHKTGTFKFQKTELRKEGFDPAIVKDPLFYLNAQKCRYVPLDQGAYNRIQAGKEKL</sequence>
<dbReference type="EC" id="6.2.1.3" evidence="6"/>
<evidence type="ECO:0000256" key="4">
    <source>
        <dbReference type="ARBA" id="ARBA00023055"/>
    </source>
</evidence>
<evidence type="ECO:0000256" key="9">
    <source>
        <dbReference type="ARBA" id="ARBA00048666"/>
    </source>
</evidence>
<evidence type="ECO:0000256" key="5">
    <source>
        <dbReference type="ARBA" id="ARBA00023098"/>
    </source>
</evidence>
<dbReference type="AlphaFoldDB" id="A0A7J8IS66"/>
<dbReference type="EMBL" id="JACASE010000003">
    <property type="protein sequence ID" value="KAF6487433.1"/>
    <property type="molecule type" value="Genomic_DNA"/>
</dbReference>
<dbReference type="InterPro" id="IPR045851">
    <property type="entry name" value="AMP-bd_C_sf"/>
</dbReference>
<keyword evidence="4" id="KW-0813">Transport</keyword>
<feature type="region of interest" description="Disordered" evidence="10">
    <location>
        <begin position="58"/>
        <end position="117"/>
    </location>
</feature>
<proteinExistence type="inferred from homology"/>